<dbReference type="InterPro" id="IPR027385">
    <property type="entry name" value="Beta-barrel_OMP"/>
</dbReference>
<dbReference type="AlphaFoldDB" id="A0A518K5R2"/>
<dbReference type="SUPFAM" id="SSF56925">
    <property type="entry name" value="OMPA-like"/>
    <property type="match status" value="1"/>
</dbReference>
<protein>
    <recommendedName>
        <fullName evidence="3">Outer membrane protein beta-barrel domain-containing protein</fullName>
    </recommendedName>
</protein>
<dbReference type="Proteomes" id="UP000316426">
    <property type="component" value="Chromosome"/>
</dbReference>
<evidence type="ECO:0000313" key="5">
    <source>
        <dbReference type="Proteomes" id="UP000316426"/>
    </source>
</evidence>
<evidence type="ECO:0000256" key="2">
    <source>
        <dbReference type="SAM" id="SignalP"/>
    </source>
</evidence>
<reference evidence="4 5" key="1">
    <citation type="submission" date="2019-02" db="EMBL/GenBank/DDBJ databases">
        <title>Deep-cultivation of Planctomycetes and their phenomic and genomic characterization uncovers novel biology.</title>
        <authorList>
            <person name="Wiegand S."/>
            <person name="Jogler M."/>
            <person name="Boedeker C."/>
            <person name="Pinto D."/>
            <person name="Vollmers J."/>
            <person name="Rivas-Marin E."/>
            <person name="Kohn T."/>
            <person name="Peeters S.H."/>
            <person name="Heuer A."/>
            <person name="Rast P."/>
            <person name="Oberbeckmann S."/>
            <person name="Bunk B."/>
            <person name="Jeske O."/>
            <person name="Meyerdierks A."/>
            <person name="Storesund J.E."/>
            <person name="Kallscheuer N."/>
            <person name="Luecker S."/>
            <person name="Lage O.M."/>
            <person name="Pohl T."/>
            <person name="Merkel B.J."/>
            <person name="Hornburger P."/>
            <person name="Mueller R.-W."/>
            <person name="Bruemmer F."/>
            <person name="Labrenz M."/>
            <person name="Spormann A.M."/>
            <person name="Op den Camp H."/>
            <person name="Overmann J."/>
            <person name="Amann R."/>
            <person name="Jetten M.S.M."/>
            <person name="Mascher T."/>
            <person name="Medema M.H."/>
            <person name="Devos D.P."/>
            <person name="Kaster A.-K."/>
            <person name="Ovreas L."/>
            <person name="Rohde M."/>
            <person name="Galperin M.Y."/>
            <person name="Jogler C."/>
        </authorList>
    </citation>
    <scope>NUCLEOTIDE SEQUENCE [LARGE SCALE GENOMIC DNA]</scope>
    <source>
        <strain evidence="4 5">Spa11</strain>
    </source>
</reference>
<keyword evidence="5" id="KW-1185">Reference proteome</keyword>
<proteinExistence type="predicted"/>
<feature type="chain" id="PRO_5022013469" description="Outer membrane protein beta-barrel domain-containing protein" evidence="2">
    <location>
        <begin position="35"/>
        <end position="309"/>
    </location>
</feature>
<dbReference type="Pfam" id="PF13505">
    <property type="entry name" value="OMP_b-brl"/>
    <property type="match status" value="1"/>
</dbReference>
<dbReference type="Gene3D" id="2.40.160.20">
    <property type="match status" value="1"/>
</dbReference>
<gene>
    <name evidence="4" type="ORF">Spa11_13250</name>
</gene>
<evidence type="ECO:0000256" key="1">
    <source>
        <dbReference type="ARBA" id="ARBA00022729"/>
    </source>
</evidence>
<name>A0A518K5R2_9BACT</name>
<feature type="signal peptide" evidence="2">
    <location>
        <begin position="1"/>
        <end position="34"/>
    </location>
</feature>
<organism evidence="4 5">
    <name type="scientific">Botrimarina mediterranea</name>
    <dbReference type="NCBI Taxonomy" id="2528022"/>
    <lineage>
        <taxon>Bacteria</taxon>
        <taxon>Pseudomonadati</taxon>
        <taxon>Planctomycetota</taxon>
        <taxon>Planctomycetia</taxon>
        <taxon>Pirellulales</taxon>
        <taxon>Lacipirellulaceae</taxon>
        <taxon>Botrimarina</taxon>
    </lineage>
</organism>
<sequence precursor="true">MDGASRSPRRLVTRLALGGVLAALWCALAGIAFAQPPTPTPVAPTPVAMASKGPLFSPPTAADGTIGCDTAVPQFIAPPGAEGMPPGPGPWQEGGGRPWLLQHLSLRHSSTHGRAMGPGEPLRGTSWNNRPVSFSLDGGALFMASRPADNVRANNDLFGALGVGWDFDHYWGAQLRVGWATPDLVNTLHTDMASQDNLFITDLSLLYYPWGDSRLRPYYRFGVGLTSVKYINDNALTINSSMYTLPLGVGLKYLIHPKLAWRLELMDNIAIGQNETNTLNNFTLTTGFEWKLGGPPSSYWAWEPRGGAW</sequence>
<evidence type="ECO:0000259" key="3">
    <source>
        <dbReference type="Pfam" id="PF13505"/>
    </source>
</evidence>
<feature type="domain" description="Outer membrane protein beta-barrel" evidence="3">
    <location>
        <begin position="148"/>
        <end position="290"/>
    </location>
</feature>
<keyword evidence="1 2" id="KW-0732">Signal</keyword>
<accession>A0A518K5R2</accession>
<evidence type="ECO:0000313" key="4">
    <source>
        <dbReference type="EMBL" id="QDV73133.1"/>
    </source>
</evidence>
<dbReference type="EMBL" id="CP036349">
    <property type="protein sequence ID" value="QDV73133.1"/>
    <property type="molecule type" value="Genomic_DNA"/>
</dbReference>
<dbReference type="InterPro" id="IPR011250">
    <property type="entry name" value="OMP/PagP_B-barrel"/>
</dbReference>
<dbReference type="KEGG" id="bmei:Spa11_13250"/>